<dbReference type="InterPro" id="IPR017998">
    <property type="entry name" value="Chaperone_TCP-1"/>
</dbReference>
<dbReference type="InterPro" id="IPR027410">
    <property type="entry name" value="TCP-1-like_intermed_sf"/>
</dbReference>
<dbReference type="SUPFAM" id="SSF52029">
    <property type="entry name" value="GroEL apical domain-like"/>
    <property type="match status" value="1"/>
</dbReference>
<accession>A0AA38LZS3</accession>
<name>A0AA38LZS3_9CUCU</name>
<evidence type="ECO:0000313" key="10">
    <source>
        <dbReference type="EMBL" id="KAJ3615878.1"/>
    </source>
</evidence>
<protein>
    <recommendedName>
        <fullName evidence="3 9">T-complex protein 1 subunit delta</fullName>
    </recommendedName>
</protein>
<sequence length="529" mass="57160">MTCFRDKEKPEEVRQTNIEAAKAVADAVRTSLGPRGLDKMITAPDGNVTISNDGATILDKMSVLHPAAKMLVELSHAQDVEAGDGTTSVVVLAGSLLSAAQRLLRLGIHSTIISESFQNAAAAAVNVLKNMSINVDLNDRATLIKSAITSLSSKVVAQYSNLFAPIAVEAVLRAKSSLNVDLKNIRIVKKVGGTVEDTELVNGLVLNQGVRHLGSIPTKVEKAKVGLIQFCLSAPKTDIDNQVLVSDYAAMDRVFQEERLYILNLCKQIKKSGCNVLLVQKSILRDAVNDLSLHILSKMKVMVITDIERDEVEFICKTLGCKPVANPSSFTSDKLGSAELVEEIAGGSFTKFSDVPNPGNTCSILMRASNKLVLEEAERSLHDALCVIRCLVKENALIAGGGAPEIQISVELRDKAQSMIGMDGYCFQAFAEAMEIIPLTLAENAGLNPISVVTELRNRHHKGEINAGINVKKGTVKNITEDNVLQPLLVSTCAVNLAAETVCSILKIDDVVDEFFVVLIRFLFNRLLF</sequence>
<gene>
    <name evidence="10" type="ORF">Zmor_012231</name>
</gene>
<dbReference type="PRINTS" id="PR00304">
    <property type="entry name" value="TCOMPLEXTCP1"/>
</dbReference>
<dbReference type="FunFam" id="3.50.7.10:FF:000010">
    <property type="entry name" value="T-complex protein 1 subunit delta"/>
    <property type="match status" value="1"/>
</dbReference>
<dbReference type="NCBIfam" id="NF041083">
    <property type="entry name" value="thermosome_beta"/>
    <property type="match status" value="1"/>
</dbReference>
<proteinExistence type="inferred from homology"/>
<dbReference type="AlphaFoldDB" id="A0AA38LZS3"/>
<dbReference type="GO" id="GO:0016887">
    <property type="term" value="F:ATP hydrolysis activity"/>
    <property type="evidence" value="ECO:0007669"/>
    <property type="project" value="InterPro"/>
</dbReference>
<dbReference type="SUPFAM" id="SSF54849">
    <property type="entry name" value="GroEL-intermediate domain like"/>
    <property type="match status" value="1"/>
</dbReference>
<keyword evidence="11" id="KW-1185">Reference proteome</keyword>
<dbReference type="GO" id="GO:0005524">
    <property type="term" value="F:ATP binding"/>
    <property type="evidence" value="ECO:0007669"/>
    <property type="project" value="UniProtKB-KW"/>
</dbReference>
<dbReference type="PROSITE" id="PS00751">
    <property type="entry name" value="TCP1_2"/>
    <property type="match status" value="1"/>
</dbReference>
<dbReference type="EMBL" id="JALNTZ010003836">
    <property type="protein sequence ID" value="KAJ3615878.1"/>
    <property type="molecule type" value="Genomic_DNA"/>
</dbReference>
<dbReference type="Pfam" id="PF00118">
    <property type="entry name" value="Cpn60_TCP1"/>
    <property type="match status" value="1"/>
</dbReference>
<dbReference type="PROSITE" id="PS00750">
    <property type="entry name" value="TCP1_1"/>
    <property type="match status" value="1"/>
</dbReference>
<dbReference type="GO" id="GO:0005737">
    <property type="term" value="C:cytoplasm"/>
    <property type="evidence" value="ECO:0007669"/>
    <property type="project" value="UniProtKB-SubCell"/>
</dbReference>
<comment type="caution">
    <text evidence="10">The sequence shown here is derived from an EMBL/GenBank/DDBJ whole genome shotgun (WGS) entry which is preliminary data.</text>
</comment>
<dbReference type="PROSITE" id="PS00995">
    <property type="entry name" value="TCP1_3"/>
    <property type="match status" value="1"/>
</dbReference>
<keyword evidence="7 8" id="KW-0143">Chaperone</keyword>
<evidence type="ECO:0000256" key="9">
    <source>
        <dbReference type="RuleBase" id="RU004192"/>
    </source>
</evidence>
<dbReference type="Gene3D" id="3.50.7.10">
    <property type="entry name" value="GroEL"/>
    <property type="match status" value="1"/>
</dbReference>
<keyword evidence="5 8" id="KW-0547">Nucleotide-binding</keyword>
<dbReference type="InterPro" id="IPR027409">
    <property type="entry name" value="GroEL-like_apical_dom_sf"/>
</dbReference>
<reference evidence="10" key="1">
    <citation type="journal article" date="2023" name="G3 (Bethesda)">
        <title>Whole genome assemblies of Zophobas morio and Tenebrio molitor.</title>
        <authorList>
            <person name="Kaur S."/>
            <person name="Stinson S.A."/>
            <person name="diCenzo G.C."/>
        </authorList>
    </citation>
    <scope>NUCLEOTIDE SEQUENCE</scope>
    <source>
        <strain evidence="10">QUZm001</strain>
    </source>
</reference>
<comment type="subcellular location">
    <subcellularLocation>
        <location evidence="1">Cytoplasm</location>
    </subcellularLocation>
</comment>
<dbReference type="Proteomes" id="UP001168821">
    <property type="component" value="Unassembled WGS sequence"/>
</dbReference>
<evidence type="ECO:0000256" key="3">
    <source>
        <dbReference type="ARBA" id="ARBA00016107"/>
    </source>
</evidence>
<evidence type="ECO:0000313" key="11">
    <source>
        <dbReference type="Proteomes" id="UP001168821"/>
    </source>
</evidence>
<dbReference type="CDD" id="cd03338">
    <property type="entry name" value="TCP1_delta"/>
    <property type="match status" value="1"/>
</dbReference>
<evidence type="ECO:0000256" key="4">
    <source>
        <dbReference type="ARBA" id="ARBA00022490"/>
    </source>
</evidence>
<dbReference type="InterPro" id="IPR002423">
    <property type="entry name" value="Cpn60/GroEL/TCP-1"/>
</dbReference>
<evidence type="ECO:0000256" key="6">
    <source>
        <dbReference type="ARBA" id="ARBA00022840"/>
    </source>
</evidence>
<dbReference type="PANTHER" id="PTHR11353">
    <property type="entry name" value="CHAPERONIN"/>
    <property type="match status" value="1"/>
</dbReference>
<dbReference type="InterPro" id="IPR054827">
    <property type="entry name" value="thermosome_alpha"/>
</dbReference>
<dbReference type="Gene3D" id="3.30.260.10">
    <property type="entry name" value="TCP-1-like chaperonin intermediate domain"/>
    <property type="match status" value="1"/>
</dbReference>
<evidence type="ECO:0000256" key="5">
    <source>
        <dbReference type="ARBA" id="ARBA00022741"/>
    </source>
</evidence>
<dbReference type="NCBIfam" id="NF041082">
    <property type="entry name" value="thermosome_alpha"/>
    <property type="match status" value="1"/>
</dbReference>
<dbReference type="InterPro" id="IPR012717">
    <property type="entry name" value="Chap_CCT_delta"/>
</dbReference>
<evidence type="ECO:0000256" key="7">
    <source>
        <dbReference type="ARBA" id="ARBA00023186"/>
    </source>
</evidence>
<dbReference type="GO" id="GO:0051082">
    <property type="term" value="F:unfolded protein binding"/>
    <property type="evidence" value="ECO:0007669"/>
    <property type="project" value="InterPro"/>
</dbReference>
<comment type="similarity">
    <text evidence="2 8">Belongs to the TCP-1 chaperonin family.</text>
</comment>
<keyword evidence="6 8" id="KW-0067">ATP-binding</keyword>
<dbReference type="InterPro" id="IPR002194">
    <property type="entry name" value="Chaperonin_TCP-1_CS"/>
</dbReference>
<dbReference type="InterPro" id="IPR027413">
    <property type="entry name" value="GROEL-like_equatorial_sf"/>
</dbReference>
<organism evidence="10 11">
    <name type="scientific">Zophobas morio</name>
    <dbReference type="NCBI Taxonomy" id="2755281"/>
    <lineage>
        <taxon>Eukaryota</taxon>
        <taxon>Metazoa</taxon>
        <taxon>Ecdysozoa</taxon>
        <taxon>Arthropoda</taxon>
        <taxon>Hexapoda</taxon>
        <taxon>Insecta</taxon>
        <taxon>Pterygota</taxon>
        <taxon>Neoptera</taxon>
        <taxon>Endopterygota</taxon>
        <taxon>Coleoptera</taxon>
        <taxon>Polyphaga</taxon>
        <taxon>Cucujiformia</taxon>
        <taxon>Tenebrionidae</taxon>
        <taxon>Zophobas</taxon>
    </lineage>
</organism>
<dbReference type="Gene3D" id="1.10.560.10">
    <property type="entry name" value="GroEL-like equatorial domain"/>
    <property type="match status" value="1"/>
</dbReference>
<dbReference type="NCBIfam" id="TIGR02342">
    <property type="entry name" value="chap_CCT_delta"/>
    <property type="match status" value="1"/>
</dbReference>
<evidence type="ECO:0000256" key="2">
    <source>
        <dbReference type="ARBA" id="ARBA00008020"/>
    </source>
</evidence>
<dbReference type="GO" id="GO:0140662">
    <property type="term" value="F:ATP-dependent protein folding chaperone"/>
    <property type="evidence" value="ECO:0007669"/>
    <property type="project" value="InterPro"/>
</dbReference>
<dbReference type="SUPFAM" id="SSF48592">
    <property type="entry name" value="GroEL equatorial domain-like"/>
    <property type="match status" value="1"/>
</dbReference>
<evidence type="ECO:0000256" key="1">
    <source>
        <dbReference type="ARBA" id="ARBA00004496"/>
    </source>
</evidence>
<keyword evidence="4" id="KW-0963">Cytoplasm</keyword>
<evidence type="ECO:0000256" key="8">
    <source>
        <dbReference type="RuleBase" id="RU004187"/>
    </source>
</evidence>
<dbReference type="InterPro" id="IPR053374">
    <property type="entry name" value="TCP-1_chaperonin"/>
</dbReference>